<dbReference type="RefSeq" id="WP_116686806.1">
    <property type="nucleotide sequence ID" value="NZ_CAWNYD010000003.1"/>
</dbReference>
<reference evidence="2 3" key="1">
    <citation type="submission" date="2018-04" db="EMBL/GenBank/DDBJ databases">
        <title>Thalassorhabdus spongiae gen. nov., sp. nov., isolated from a marine sponge in South-West Iceland.</title>
        <authorList>
            <person name="Knobloch S."/>
            <person name="Daussin A."/>
            <person name="Johannsson R."/>
            <person name="Marteinsson V.T."/>
        </authorList>
    </citation>
    <scope>NUCLEOTIDE SEQUENCE [LARGE SCALE GENOMIC DNA]</scope>
    <source>
        <strain evidence="2 3">Hp12</strain>
    </source>
</reference>
<keyword evidence="3" id="KW-1185">Reference proteome</keyword>
<gene>
    <name evidence="2" type="ORF">DC094_09030</name>
</gene>
<comment type="caution">
    <text evidence="2">The sequence shown here is derived from an EMBL/GenBank/DDBJ whole genome shotgun (WGS) entry which is preliminary data.</text>
</comment>
<feature type="region of interest" description="Disordered" evidence="1">
    <location>
        <begin position="77"/>
        <end position="117"/>
    </location>
</feature>
<dbReference type="OrthoDB" id="9779518at2"/>
<dbReference type="EMBL" id="QDDL01000003">
    <property type="protein sequence ID" value="PVZ69470.1"/>
    <property type="molecule type" value="Genomic_DNA"/>
</dbReference>
<dbReference type="InterPro" id="IPR002838">
    <property type="entry name" value="AIM24"/>
</dbReference>
<dbReference type="AlphaFoldDB" id="A0A2V1H1B4"/>
<evidence type="ECO:0000256" key="1">
    <source>
        <dbReference type="SAM" id="MobiDB-lite"/>
    </source>
</evidence>
<dbReference type="Gene3D" id="3.60.160.10">
    <property type="entry name" value="Mitochondrial biogenesis AIM24"/>
    <property type="match status" value="1"/>
</dbReference>
<proteinExistence type="predicted"/>
<dbReference type="Proteomes" id="UP000244906">
    <property type="component" value="Unassembled WGS sequence"/>
</dbReference>
<name>A0A2V1H1B4_9GAMM</name>
<dbReference type="Pfam" id="PF01987">
    <property type="entry name" value="AIM24"/>
    <property type="match status" value="1"/>
</dbReference>
<organism evidence="2 3">
    <name type="scientific">Pelagibaculum spongiae</name>
    <dbReference type="NCBI Taxonomy" id="2080658"/>
    <lineage>
        <taxon>Bacteria</taxon>
        <taxon>Pseudomonadati</taxon>
        <taxon>Pseudomonadota</taxon>
        <taxon>Gammaproteobacteria</taxon>
        <taxon>Oceanospirillales</taxon>
        <taxon>Pelagibaculum</taxon>
    </lineage>
</organism>
<evidence type="ECO:0000313" key="2">
    <source>
        <dbReference type="EMBL" id="PVZ69470.1"/>
    </source>
</evidence>
<dbReference type="InterPro" id="IPR014719">
    <property type="entry name" value="Ribosomal_bL12_C/ClpS-like"/>
</dbReference>
<dbReference type="InterPro" id="IPR036983">
    <property type="entry name" value="AIM24_sf"/>
</dbReference>
<evidence type="ECO:0000313" key="3">
    <source>
        <dbReference type="Proteomes" id="UP000244906"/>
    </source>
</evidence>
<accession>A0A2V1H1B4</accession>
<feature type="compositionally biased region" description="Low complexity" evidence="1">
    <location>
        <begin position="77"/>
        <end position="103"/>
    </location>
</feature>
<protein>
    <submittedName>
        <fullName evidence="2">TIGR00266 family protein</fullName>
    </submittedName>
</protein>
<sequence>MFNIIVTGNLLNQQTAEQVIPALAKLFKLSTEKAAGVLEKAPMAVKKKVPMEVAEKYQAALQSIGLETAIEAVVNTESPVTETESASSEPSEPEAESASTPSSKQPFSEPKDINQSTPEHFQGLEFKLDGQPDYGFATVQIPAGETLKVEASAMATMDTNILMKTKAKGGIGRMFTGESLFINEFTAENGQGEIGIAPGAPGDIKHVYLDNQTIYLQNSAFVASTMGVATETKWQGLTKGFFSGESLFLIRCSGQGDLWFNTYGAIIEIDVEQNYVVDTGNIVAFTDGLDYNITKVGGYKSLFFSGEGFVCRFSGKGKVWIQTRSVPAFTSWAHWYRPSKN</sequence>
<dbReference type="InterPro" id="IPR016031">
    <property type="entry name" value="Trp_RNA-bd_attenuator-like_dom"/>
</dbReference>
<dbReference type="SUPFAM" id="SSF54736">
    <property type="entry name" value="ClpS-like"/>
    <property type="match status" value="1"/>
</dbReference>
<dbReference type="PANTHER" id="PTHR43657:SF1">
    <property type="entry name" value="ALTERED INHERITANCE OF MITOCHONDRIA PROTEIN 24, MITOCHONDRIAL"/>
    <property type="match status" value="1"/>
</dbReference>
<dbReference type="NCBIfam" id="TIGR00266">
    <property type="entry name" value="TIGR00266 family protein"/>
    <property type="match status" value="1"/>
</dbReference>
<dbReference type="SUPFAM" id="SSF51219">
    <property type="entry name" value="TRAP-like"/>
    <property type="match status" value="1"/>
</dbReference>
<dbReference type="PANTHER" id="PTHR43657">
    <property type="entry name" value="TRYPTOPHAN RNA-BINDING ATTENUATOR PROTEIN-LIKE PROTEIN"/>
    <property type="match status" value="1"/>
</dbReference>